<accession>A0AAJ0BZZ1</accession>
<dbReference type="Gene3D" id="3.40.50.150">
    <property type="entry name" value="Vaccinia Virus protein VP39"/>
    <property type="match status" value="1"/>
</dbReference>
<evidence type="ECO:0000256" key="2">
    <source>
        <dbReference type="SAM" id="Phobius"/>
    </source>
</evidence>
<feature type="region of interest" description="Disordered" evidence="1">
    <location>
        <begin position="135"/>
        <end position="175"/>
    </location>
</feature>
<dbReference type="Proteomes" id="UP001244011">
    <property type="component" value="Unassembled WGS sequence"/>
</dbReference>
<evidence type="ECO:0000313" key="4">
    <source>
        <dbReference type="Proteomes" id="UP001244011"/>
    </source>
</evidence>
<dbReference type="SUPFAM" id="SSF53335">
    <property type="entry name" value="S-adenosyl-L-methionine-dependent methyltransferases"/>
    <property type="match status" value="1"/>
</dbReference>
<keyword evidence="4" id="KW-1185">Reference proteome</keyword>
<evidence type="ECO:0008006" key="5">
    <source>
        <dbReference type="Google" id="ProtNLM"/>
    </source>
</evidence>
<comment type="caution">
    <text evidence="3">The sequence shown here is derived from an EMBL/GenBank/DDBJ whole genome shotgun (WGS) entry which is preliminary data.</text>
</comment>
<proteinExistence type="predicted"/>
<dbReference type="RefSeq" id="XP_060283846.1">
    <property type="nucleotide sequence ID" value="XM_060427739.1"/>
</dbReference>
<dbReference type="GO" id="GO:0008168">
    <property type="term" value="F:methyltransferase activity"/>
    <property type="evidence" value="ECO:0007669"/>
    <property type="project" value="TreeGrafter"/>
</dbReference>
<dbReference type="PANTHER" id="PTHR42912">
    <property type="entry name" value="METHYLTRANSFERASE"/>
    <property type="match status" value="1"/>
</dbReference>
<feature type="region of interest" description="Disordered" evidence="1">
    <location>
        <begin position="46"/>
        <end position="93"/>
    </location>
</feature>
<evidence type="ECO:0000256" key="1">
    <source>
        <dbReference type="SAM" id="MobiDB-lite"/>
    </source>
</evidence>
<sequence>MAAWVVRAGPRWLRTSRHQTTLGQGAGAGAITSGTRQALRCSAPFPRANASSQAKPRASRNLKPAPATPKAEPGKRNPALQTSPPPSQNSQGTAPIDAIFQQRKLPLVGAGFAALCLGLYVSLLVSSYMKSPAPSCTCEHPSTAGADGEPLPPTGRPPAVDAAMPGRERARQSASAFDKGLDVPEWLMGITGLRKRLAAGARGHVLEVAVGTGRNLAYYDWAEVVAATEEPALQGTEKPKSSPASPEGGVLSFTGVDISADMMSVARTRIRDAVPVLKKLMRRRRVEPMPEAGGTVVDILDSRIRLCISDAEQALPAPPVVNAGKTGAKPASKYDTVLQTFGLCSVSDPAKLLSKMASMVQPGSGRIVLLEHGRGWYDWVNGLLDEYADPHFKRYGCWWNRDIENIVRKAAQKVPGLEVVNIERPLFMQMGTTLVIELRVKSTGEEDATITGTPNTAP</sequence>
<evidence type="ECO:0000313" key="3">
    <source>
        <dbReference type="EMBL" id="KAK1767633.1"/>
    </source>
</evidence>
<organism evidence="3 4">
    <name type="scientific">Phialemonium atrogriseum</name>
    <dbReference type="NCBI Taxonomy" id="1093897"/>
    <lineage>
        <taxon>Eukaryota</taxon>
        <taxon>Fungi</taxon>
        <taxon>Dikarya</taxon>
        <taxon>Ascomycota</taxon>
        <taxon>Pezizomycotina</taxon>
        <taxon>Sordariomycetes</taxon>
        <taxon>Sordariomycetidae</taxon>
        <taxon>Cephalothecales</taxon>
        <taxon>Cephalothecaceae</taxon>
        <taxon>Phialemonium</taxon>
    </lineage>
</organism>
<dbReference type="PANTHER" id="PTHR42912:SF83">
    <property type="entry name" value="METHYLTRANSFERASE TYPE 11 DOMAIN-CONTAINING PROTEIN"/>
    <property type="match status" value="1"/>
</dbReference>
<feature type="region of interest" description="Disordered" evidence="1">
    <location>
        <begin position="230"/>
        <end position="249"/>
    </location>
</feature>
<keyword evidence="2" id="KW-1133">Transmembrane helix</keyword>
<dbReference type="Pfam" id="PF13489">
    <property type="entry name" value="Methyltransf_23"/>
    <property type="match status" value="1"/>
</dbReference>
<dbReference type="AlphaFoldDB" id="A0AAJ0BZZ1"/>
<dbReference type="EMBL" id="MU839007">
    <property type="protein sequence ID" value="KAK1767633.1"/>
    <property type="molecule type" value="Genomic_DNA"/>
</dbReference>
<dbReference type="InterPro" id="IPR050508">
    <property type="entry name" value="Methyltransf_Superfamily"/>
</dbReference>
<reference evidence="3" key="1">
    <citation type="submission" date="2023-06" db="EMBL/GenBank/DDBJ databases">
        <title>Genome-scale phylogeny and comparative genomics of the fungal order Sordariales.</title>
        <authorList>
            <consortium name="Lawrence Berkeley National Laboratory"/>
            <person name="Hensen N."/>
            <person name="Bonometti L."/>
            <person name="Westerberg I."/>
            <person name="Brannstrom I.O."/>
            <person name="Guillou S."/>
            <person name="Cros-Aarteil S."/>
            <person name="Calhoun S."/>
            <person name="Haridas S."/>
            <person name="Kuo A."/>
            <person name="Mondo S."/>
            <person name="Pangilinan J."/>
            <person name="Riley R."/>
            <person name="Labutti K."/>
            <person name="Andreopoulos B."/>
            <person name="Lipzen A."/>
            <person name="Chen C."/>
            <person name="Yanf M."/>
            <person name="Daum C."/>
            <person name="Ng V."/>
            <person name="Clum A."/>
            <person name="Steindorff A."/>
            <person name="Ohm R."/>
            <person name="Martin F."/>
            <person name="Silar P."/>
            <person name="Natvig D."/>
            <person name="Lalanne C."/>
            <person name="Gautier V."/>
            <person name="Ament-Velasquez S.L."/>
            <person name="Kruys A."/>
            <person name="Hutchinson M.I."/>
            <person name="Powell A.J."/>
            <person name="Barry K."/>
            <person name="Miller A.N."/>
            <person name="Grigoriev I.V."/>
            <person name="Debuchy R."/>
            <person name="Gladieux P."/>
            <person name="Thoren M.H."/>
            <person name="Johannesson H."/>
        </authorList>
    </citation>
    <scope>NUCLEOTIDE SEQUENCE</scope>
    <source>
        <strain evidence="3">8032-3</strain>
    </source>
</reference>
<gene>
    <name evidence="3" type="ORF">QBC33DRAFT_536809</name>
</gene>
<dbReference type="InterPro" id="IPR029063">
    <property type="entry name" value="SAM-dependent_MTases_sf"/>
</dbReference>
<name>A0AAJ0BZZ1_9PEZI</name>
<keyword evidence="2" id="KW-0812">Transmembrane</keyword>
<protein>
    <recommendedName>
        <fullName evidence="5">Methyltransferase type 11 domain-containing protein</fullName>
    </recommendedName>
</protein>
<feature type="transmembrane region" description="Helical" evidence="2">
    <location>
        <begin position="107"/>
        <end position="129"/>
    </location>
</feature>
<keyword evidence="2" id="KW-0472">Membrane</keyword>
<dbReference type="GeneID" id="85310926"/>